<organism evidence="1 2">
    <name type="scientific">Heterorhabditis bacteriophora</name>
    <name type="common">Entomopathogenic nematode worm</name>
    <dbReference type="NCBI Taxonomy" id="37862"/>
    <lineage>
        <taxon>Eukaryota</taxon>
        <taxon>Metazoa</taxon>
        <taxon>Ecdysozoa</taxon>
        <taxon>Nematoda</taxon>
        <taxon>Chromadorea</taxon>
        <taxon>Rhabditida</taxon>
        <taxon>Rhabditina</taxon>
        <taxon>Rhabditomorpha</taxon>
        <taxon>Strongyloidea</taxon>
        <taxon>Heterorhabditidae</taxon>
        <taxon>Heterorhabditis</taxon>
    </lineage>
</organism>
<sequence>MISGNSYLPLILTNSCFALKSRCICDNLIVLLILFDNTTNYSLVDRNGATGIRHAISISTEWANNNALSSMDLLLLIHECHHALVVKSIEKQQVLIP</sequence>
<reference evidence="2" key="1">
    <citation type="submission" date="2016-11" db="UniProtKB">
        <authorList>
            <consortium name="WormBaseParasite"/>
        </authorList>
    </citation>
    <scope>IDENTIFICATION</scope>
</reference>
<dbReference type="WBParaSite" id="Hba_18742">
    <property type="protein sequence ID" value="Hba_18742"/>
    <property type="gene ID" value="Hba_18742"/>
</dbReference>
<name>A0A1I7XLT6_HETBA</name>
<keyword evidence="1" id="KW-1185">Reference proteome</keyword>
<evidence type="ECO:0000313" key="1">
    <source>
        <dbReference type="Proteomes" id="UP000095283"/>
    </source>
</evidence>
<proteinExistence type="predicted"/>
<dbReference type="Proteomes" id="UP000095283">
    <property type="component" value="Unplaced"/>
</dbReference>
<evidence type="ECO:0000313" key="2">
    <source>
        <dbReference type="WBParaSite" id="Hba_18742"/>
    </source>
</evidence>
<protein>
    <submittedName>
        <fullName evidence="2">Secreted protein</fullName>
    </submittedName>
</protein>
<accession>A0A1I7XLT6</accession>
<dbReference type="AlphaFoldDB" id="A0A1I7XLT6"/>